<gene>
    <name evidence="1" type="ORF">DAPPUDRAFT_237041</name>
</gene>
<dbReference type="EMBL" id="GL732530">
    <property type="protein sequence ID" value="EFX86280.1"/>
    <property type="molecule type" value="Genomic_DNA"/>
</dbReference>
<reference evidence="1 2" key="1">
    <citation type="journal article" date="2011" name="Science">
        <title>The ecoresponsive genome of Daphnia pulex.</title>
        <authorList>
            <person name="Colbourne J.K."/>
            <person name="Pfrender M.E."/>
            <person name="Gilbert D."/>
            <person name="Thomas W.K."/>
            <person name="Tucker A."/>
            <person name="Oakley T.H."/>
            <person name="Tokishita S."/>
            <person name="Aerts A."/>
            <person name="Arnold G.J."/>
            <person name="Basu M.K."/>
            <person name="Bauer D.J."/>
            <person name="Caceres C.E."/>
            <person name="Carmel L."/>
            <person name="Casola C."/>
            <person name="Choi J.H."/>
            <person name="Detter J.C."/>
            <person name="Dong Q."/>
            <person name="Dusheyko S."/>
            <person name="Eads B.D."/>
            <person name="Frohlich T."/>
            <person name="Geiler-Samerotte K.A."/>
            <person name="Gerlach D."/>
            <person name="Hatcher P."/>
            <person name="Jogdeo S."/>
            <person name="Krijgsveld J."/>
            <person name="Kriventseva E.V."/>
            <person name="Kultz D."/>
            <person name="Laforsch C."/>
            <person name="Lindquist E."/>
            <person name="Lopez J."/>
            <person name="Manak J.R."/>
            <person name="Muller J."/>
            <person name="Pangilinan J."/>
            <person name="Patwardhan R.P."/>
            <person name="Pitluck S."/>
            <person name="Pritham E.J."/>
            <person name="Rechtsteiner A."/>
            <person name="Rho M."/>
            <person name="Rogozin I.B."/>
            <person name="Sakarya O."/>
            <person name="Salamov A."/>
            <person name="Schaack S."/>
            <person name="Shapiro H."/>
            <person name="Shiga Y."/>
            <person name="Skalitzky C."/>
            <person name="Smith Z."/>
            <person name="Souvorov A."/>
            <person name="Sung W."/>
            <person name="Tang Z."/>
            <person name="Tsuchiya D."/>
            <person name="Tu H."/>
            <person name="Vos H."/>
            <person name="Wang M."/>
            <person name="Wolf Y.I."/>
            <person name="Yamagata H."/>
            <person name="Yamada T."/>
            <person name="Ye Y."/>
            <person name="Shaw J.R."/>
            <person name="Andrews J."/>
            <person name="Crease T.J."/>
            <person name="Tang H."/>
            <person name="Lucas S.M."/>
            <person name="Robertson H.M."/>
            <person name="Bork P."/>
            <person name="Koonin E.V."/>
            <person name="Zdobnov E.M."/>
            <person name="Grigoriev I.V."/>
            <person name="Lynch M."/>
            <person name="Boore J.L."/>
        </authorList>
    </citation>
    <scope>NUCLEOTIDE SEQUENCE [LARGE SCALE GENOMIC DNA]</scope>
</reference>
<dbReference type="KEGG" id="dpx:DAPPUDRAFT_237041"/>
<proteinExistence type="predicted"/>
<dbReference type="Proteomes" id="UP000000305">
    <property type="component" value="Unassembled WGS sequence"/>
</dbReference>
<name>E9G2L9_DAPPU</name>
<dbReference type="AlphaFoldDB" id="E9G2L9"/>
<evidence type="ECO:0000313" key="2">
    <source>
        <dbReference type="Proteomes" id="UP000000305"/>
    </source>
</evidence>
<accession>E9G2L9</accession>
<protein>
    <submittedName>
        <fullName evidence="1">Uncharacterized protein</fullName>
    </submittedName>
</protein>
<dbReference type="InParanoid" id="E9G2L9"/>
<evidence type="ECO:0000313" key="1">
    <source>
        <dbReference type="EMBL" id="EFX86280.1"/>
    </source>
</evidence>
<organism evidence="1 2">
    <name type="scientific">Daphnia pulex</name>
    <name type="common">Water flea</name>
    <dbReference type="NCBI Taxonomy" id="6669"/>
    <lineage>
        <taxon>Eukaryota</taxon>
        <taxon>Metazoa</taxon>
        <taxon>Ecdysozoa</taxon>
        <taxon>Arthropoda</taxon>
        <taxon>Crustacea</taxon>
        <taxon>Branchiopoda</taxon>
        <taxon>Diplostraca</taxon>
        <taxon>Cladocera</taxon>
        <taxon>Anomopoda</taxon>
        <taxon>Daphniidae</taxon>
        <taxon>Daphnia</taxon>
    </lineage>
</organism>
<sequence>MYYQSMLFLAYGVDDVLSNNSDTSYESSKKWPDCGPTQRMACIELSHECNLLIASASRLCNLDTAFRV</sequence>
<dbReference type="HOGENOM" id="CLU_2796581_0_0_1"/>
<keyword evidence="2" id="KW-1185">Reference proteome</keyword>